<proteinExistence type="predicted"/>
<feature type="region of interest" description="Disordered" evidence="1">
    <location>
        <begin position="418"/>
        <end position="509"/>
    </location>
</feature>
<dbReference type="Proteomes" id="UP000623467">
    <property type="component" value="Unassembled WGS sequence"/>
</dbReference>
<feature type="compositionally biased region" description="Polar residues" evidence="1">
    <location>
        <begin position="490"/>
        <end position="502"/>
    </location>
</feature>
<feature type="compositionally biased region" description="Low complexity" evidence="1">
    <location>
        <begin position="544"/>
        <end position="566"/>
    </location>
</feature>
<feature type="compositionally biased region" description="Basic and acidic residues" evidence="1">
    <location>
        <begin position="474"/>
        <end position="484"/>
    </location>
</feature>
<feature type="compositionally biased region" description="Low complexity" evidence="1">
    <location>
        <begin position="456"/>
        <end position="467"/>
    </location>
</feature>
<name>A0A8H6XLP3_9AGAR</name>
<feature type="compositionally biased region" description="Polar residues" evidence="1">
    <location>
        <begin position="432"/>
        <end position="443"/>
    </location>
</feature>
<accession>A0A8H6XLP3</accession>
<reference evidence="2" key="1">
    <citation type="submission" date="2020-05" db="EMBL/GenBank/DDBJ databases">
        <title>Mycena genomes resolve the evolution of fungal bioluminescence.</title>
        <authorList>
            <person name="Tsai I.J."/>
        </authorList>
    </citation>
    <scope>NUCLEOTIDE SEQUENCE</scope>
    <source>
        <strain evidence="2">160909Yilan</strain>
    </source>
</reference>
<dbReference type="AlphaFoldDB" id="A0A8H6XLP3"/>
<evidence type="ECO:0000256" key="1">
    <source>
        <dbReference type="SAM" id="MobiDB-lite"/>
    </source>
</evidence>
<dbReference type="EMBL" id="JACAZH010000025">
    <property type="protein sequence ID" value="KAF7342575.1"/>
    <property type="molecule type" value="Genomic_DNA"/>
</dbReference>
<comment type="caution">
    <text evidence="2">The sequence shown here is derived from an EMBL/GenBank/DDBJ whole genome shotgun (WGS) entry which is preliminary data.</text>
</comment>
<protein>
    <submittedName>
        <fullName evidence="2">Uncharacterized protein</fullName>
    </submittedName>
</protein>
<organism evidence="2 3">
    <name type="scientific">Mycena sanguinolenta</name>
    <dbReference type="NCBI Taxonomy" id="230812"/>
    <lineage>
        <taxon>Eukaryota</taxon>
        <taxon>Fungi</taxon>
        <taxon>Dikarya</taxon>
        <taxon>Basidiomycota</taxon>
        <taxon>Agaricomycotina</taxon>
        <taxon>Agaricomycetes</taxon>
        <taxon>Agaricomycetidae</taxon>
        <taxon>Agaricales</taxon>
        <taxon>Marasmiineae</taxon>
        <taxon>Mycenaceae</taxon>
        <taxon>Mycena</taxon>
    </lineage>
</organism>
<feature type="region of interest" description="Disordered" evidence="1">
    <location>
        <begin position="526"/>
        <end position="600"/>
    </location>
</feature>
<evidence type="ECO:0000313" key="3">
    <source>
        <dbReference type="Proteomes" id="UP000623467"/>
    </source>
</evidence>
<sequence length="649" mass="71985">MPRVEASPRRAKRGAQSPVPRRLARTAASVRAEAIATISSGSESISAPPIVKRERVPLTIPNPEFGAITWCYVAPCSSNTHKPAFASPQPAWRHPAELTYIRSAGKTWNDIAIVRFLVANAFSIPPRSANGSNPWVNVRCADGSDVVLPRGYRLPLLWVAKYLWTSVKLVLTAEPSIRQSEWDSTKFEILHIARLCAGLLSSARAQLDADVMERGWRWAQFDRALHRYWHDWLIMRDEFVRDFFREFGEEEYKGDVLELTWSRWVRKSHKGFALTKDESANGISAAEFMHGLVVREDGMFEWREDEAQAVPQHMQEDAADMAPPAPTPTSAFTHENEAVPPMVPEMPSYSQTTTPITAAEPSRLALWRSRPQPDSKNPFASTSAYHDLFRRSSRSQQAYRLRRPFFIPAPHMYRAEKQGAHGHGDEDEMQVDTPQLGQKTSRVVPTRIGGSVLRDIPIPESEPAAGPGEEKDEEREVQKKDQEMPLRTPELNQNSAPLQNHNPAPPLIAKGIESSANREDYEEDLDLLYPDPDHSSQTAPDRTLSANNSPSPSRPVSSVPALSSARFPAPAADGPPTAQLSAPPHDASRLTAPHVNPAPSLTSITAKADADTEAGMVAHFLQSCERLGEDMHALRVEVVQLRAGLRGCA</sequence>
<evidence type="ECO:0000313" key="2">
    <source>
        <dbReference type="EMBL" id="KAF7342575.1"/>
    </source>
</evidence>
<feature type="region of interest" description="Disordered" evidence="1">
    <location>
        <begin position="1"/>
        <end position="23"/>
    </location>
</feature>
<dbReference type="OrthoDB" id="3062753at2759"/>
<keyword evidence="3" id="KW-1185">Reference proteome</keyword>
<gene>
    <name evidence="2" type="ORF">MSAN_02014100</name>
</gene>